<protein>
    <recommendedName>
        <fullName evidence="1">Xaa-Pro dipeptidyl-peptidase C-terminal domain-containing protein</fullName>
    </recommendedName>
</protein>
<sequence>QPVEPNQEYTFDLNLQPTYYHLPAGHQLGVILYATDMGMTIRDQNELTYSFDLENSRLKLNLGKTER</sequence>
<evidence type="ECO:0000259" key="1">
    <source>
        <dbReference type="Pfam" id="PF08530"/>
    </source>
</evidence>
<comment type="caution">
    <text evidence="2">The sequence shown here is derived from an EMBL/GenBank/DDBJ whole genome shotgun (WGS) entry which is preliminary data.</text>
</comment>
<evidence type="ECO:0000313" key="3">
    <source>
        <dbReference type="Proteomes" id="UP000774947"/>
    </source>
</evidence>
<feature type="non-terminal residue" evidence="2">
    <location>
        <position position="1"/>
    </location>
</feature>
<dbReference type="SUPFAM" id="SSF49785">
    <property type="entry name" value="Galactose-binding domain-like"/>
    <property type="match status" value="1"/>
</dbReference>
<dbReference type="Gene3D" id="2.60.120.260">
    <property type="entry name" value="Galactose-binding domain-like"/>
    <property type="match status" value="1"/>
</dbReference>
<dbReference type="InterPro" id="IPR008979">
    <property type="entry name" value="Galactose-bd-like_sf"/>
</dbReference>
<reference evidence="2" key="1">
    <citation type="journal article" date="2021" name="PeerJ">
        <title>Extensive microbial diversity within the chicken gut microbiome revealed by metagenomics and culture.</title>
        <authorList>
            <person name="Gilroy R."/>
            <person name="Ravi A."/>
            <person name="Getino M."/>
            <person name="Pursley I."/>
            <person name="Horton D.L."/>
            <person name="Alikhan N.F."/>
            <person name="Baker D."/>
            <person name="Gharbi K."/>
            <person name="Hall N."/>
            <person name="Watson M."/>
            <person name="Adriaenssens E.M."/>
            <person name="Foster-Nyarko E."/>
            <person name="Jarju S."/>
            <person name="Secka A."/>
            <person name="Antonio M."/>
            <person name="Oren A."/>
            <person name="Chaudhuri R.R."/>
            <person name="La Ragione R."/>
            <person name="Hildebrand F."/>
            <person name="Pallen M.J."/>
        </authorList>
    </citation>
    <scope>NUCLEOTIDE SEQUENCE</scope>
    <source>
        <strain evidence="2">CHK173-2119</strain>
    </source>
</reference>
<proteinExistence type="predicted"/>
<dbReference type="AlphaFoldDB" id="A0A921B424"/>
<organism evidence="2 3">
    <name type="scientific">Lapidilactobacillus dextrinicus</name>
    <dbReference type="NCBI Taxonomy" id="51664"/>
    <lineage>
        <taxon>Bacteria</taxon>
        <taxon>Bacillati</taxon>
        <taxon>Bacillota</taxon>
        <taxon>Bacilli</taxon>
        <taxon>Lactobacillales</taxon>
        <taxon>Lactobacillaceae</taxon>
        <taxon>Lapidilactobacillus</taxon>
    </lineage>
</organism>
<feature type="domain" description="Xaa-Pro dipeptidyl-peptidase C-terminal" evidence="1">
    <location>
        <begin position="2"/>
        <end position="56"/>
    </location>
</feature>
<evidence type="ECO:0000313" key="2">
    <source>
        <dbReference type="EMBL" id="HJE15544.1"/>
    </source>
</evidence>
<accession>A0A921B424</accession>
<gene>
    <name evidence="2" type="ORF">K8W17_05650</name>
</gene>
<name>A0A921B424_9LACO</name>
<dbReference type="InterPro" id="IPR013736">
    <property type="entry name" value="Xaa-Pro_dipept_C"/>
</dbReference>
<dbReference type="Pfam" id="PF08530">
    <property type="entry name" value="PepX_C"/>
    <property type="match status" value="1"/>
</dbReference>
<dbReference type="EMBL" id="DYXY01000143">
    <property type="protein sequence ID" value="HJE15544.1"/>
    <property type="molecule type" value="Genomic_DNA"/>
</dbReference>
<reference evidence="2" key="2">
    <citation type="submission" date="2021-09" db="EMBL/GenBank/DDBJ databases">
        <authorList>
            <person name="Gilroy R."/>
        </authorList>
    </citation>
    <scope>NUCLEOTIDE SEQUENCE</scope>
    <source>
        <strain evidence="2">CHK173-2119</strain>
    </source>
</reference>
<dbReference type="Proteomes" id="UP000774947">
    <property type="component" value="Unassembled WGS sequence"/>
</dbReference>
<dbReference type="GO" id="GO:0008239">
    <property type="term" value="F:dipeptidyl-peptidase activity"/>
    <property type="evidence" value="ECO:0007669"/>
    <property type="project" value="InterPro"/>
</dbReference>